<dbReference type="InterPro" id="IPR011049">
    <property type="entry name" value="Serralysin-like_metalloprot_C"/>
</dbReference>
<dbReference type="GO" id="GO:0005509">
    <property type="term" value="F:calcium ion binding"/>
    <property type="evidence" value="ECO:0007669"/>
    <property type="project" value="InterPro"/>
</dbReference>
<dbReference type="Gene3D" id="2.60.40.60">
    <property type="entry name" value="Cadherins"/>
    <property type="match status" value="1"/>
</dbReference>
<accession>A0A1W2EBY5</accession>
<evidence type="ECO:0000256" key="1">
    <source>
        <dbReference type="SAM" id="MobiDB-lite"/>
    </source>
</evidence>
<dbReference type="CDD" id="cd11304">
    <property type="entry name" value="Cadherin_repeat"/>
    <property type="match status" value="1"/>
</dbReference>
<dbReference type="PRINTS" id="PR00313">
    <property type="entry name" value="CABNDNGRPT"/>
</dbReference>
<dbReference type="EMBL" id="FWYD01000026">
    <property type="protein sequence ID" value="SMD07283.1"/>
    <property type="molecule type" value="Genomic_DNA"/>
</dbReference>
<dbReference type="NCBIfam" id="TIGR01965">
    <property type="entry name" value="VCBS_repeat"/>
    <property type="match status" value="1"/>
</dbReference>
<dbReference type="InterPro" id="IPR015919">
    <property type="entry name" value="Cadherin-like_sf"/>
</dbReference>
<dbReference type="CDD" id="cd04486">
    <property type="entry name" value="YhcR_OBF_like"/>
    <property type="match status" value="1"/>
</dbReference>
<dbReference type="PROSITE" id="PS51841">
    <property type="entry name" value="LTD"/>
    <property type="match status" value="1"/>
</dbReference>
<dbReference type="PROSITE" id="PS00330">
    <property type="entry name" value="HEMOLYSIN_CALCIUM"/>
    <property type="match status" value="1"/>
</dbReference>
<feature type="compositionally biased region" description="Basic and acidic residues" evidence="1">
    <location>
        <begin position="792"/>
        <end position="809"/>
    </location>
</feature>
<dbReference type="InterPro" id="IPR010221">
    <property type="entry name" value="VCBS_dom"/>
</dbReference>
<feature type="region of interest" description="Disordered" evidence="1">
    <location>
        <begin position="465"/>
        <end position="495"/>
    </location>
</feature>
<organism evidence="4 5">
    <name type="scientific">Primorskyibacter flagellatus</name>
    <dbReference type="NCBI Taxonomy" id="1387277"/>
    <lineage>
        <taxon>Bacteria</taxon>
        <taxon>Pseudomonadati</taxon>
        <taxon>Pseudomonadota</taxon>
        <taxon>Alphaproteobacteria</taxon>
        <taxon>Rhodobacterales</taxon>
        <taxon>Roseobacteraceae</taxon>
        <taxon>Primorskyibacter</taxon>
    </lineage>
</organism>
<dbReference type="PANTHER" id="PTHR42834:SF1">
    <property type="entry name" value="ENDONUCLEASE_EXONUCLEASE_PHOSPHATASE FAMILY PROTEIN (AFU_ORTHOLOGUE AFUA_3G09210)"/>
    <property type="match status" value="1"/>
</dbReference>
<dbReference type="InterPro" id="IPR001343">
    <property type="entry name" value="Hemolysn_Ca-bd"/>
</dbReference>
<dbReference type="InterPro" id="IPR018511">
    <property type="entry name" value="Hemolysin-typ_Ca-bd_CS"/>
</dbReference>
<evidence type="ECO:0000259" key="2">
    <source>
        <dbReference type="PROSITE" id="PS50268"/>
    </source>
</evidence>
<dbReference type="SUPFAM" id="SSF51120">
    <property type="entry name" value="beta-Roll"/>
    <property type="match status" value="1"/>
</dbReference>
<dbReference type="PROSITE" id="PS50268">
    <property type="entry name" value="CADHERIN_2"/>
    <property type="match status" value="1"/>
</dbReference>
<dbReference type="Pfam" id="PF17963">
    <property type="entry name" value="Big_9"/>
    <property type="match status" value="1"/>
</dbReference>
<dbReference type="NCBIfam" id="NF033681">
    <property type="entry name" value="ExeM_NucH_DNase"/>
    <property type="match status" value="1"/>
</dbReference>
<evidence type="ECO:0000259" key="3">
    <source>
        <dbReference type="PROSITE" id="PS51841"/>
    </source>
</evidence>
<evidence type="ECO:0000313" key="5">
    <source>
        <dbReference type="Proteomes" id="UP000192330"/>
    </source>
</evidence>
<dbReference type="SMART" id="SM00112">
    <property type="entry name" value="CA"/>
    <property type="match status" value="1"/>
</dbReference>
<reference evidence="4 5" key="1">
    <citation type="submission" date="2017-04" db="EMBL/GenBank/DDBJ databases">
        <authorList>
            <person name="Afonso C.L."/>
            <person name="Miller P.J."/>
            <person name="Scott M.A."/>
            <person name="Spackman E."/>
            <person name="Goraichik I."/>
            <person name="Dimitrov K.M."/>
            <person name="Suarez D.L."/>
            <person name="Swayne D.E."/>
        </authorList>
    </citation>
    <scope>NUCLEOTIDE SEQUENCE [LARGE SCALE GENOMIC DNA]</scope>
    <source>
        <strain evidence="4 5">CGMCC 1.12644</strain>
    </source>
</reference>
<dbReference type="Proteomes" id="UP000192330">
    <property type="component" value="Unassembled WGS sequence"/>
</dbReference>
<protein>
    <submittedName>
        <fullName evidence="4">VCBS repeat-containing protein</fullName>
    </submittedName>
</protein>
<feature type="compositionally biased region" description="Basic and acidic residues" evidence="1">
    <location>
        <begin position="475"/>
        <end position="492"/>
    </location>
</feature>
<dbReference type="Pfam" id="PF00353">
    <property type="entry name" value="HemolysinCabind"/>
    <property type="match status" value="1"/>
</dbReference>
<dbReference type="SUPFAM" id="SSF56219">
    <property type="entry name" value="DNase I-like"/>
    <property type="match status" value="1"/>
</dbReference>
<gene>
    <name evidence="4" type="ORF">SAMN06295998_12612</name>
</gene>
<dbReference type="InterPro" id="IPR036691">
    <property type="entry name" value="Endo/exonu/phosph_ase_sf"/>
</dbReference>
<proteinExistence type="predicted"/>
<dbReference type="SUPFAM" id="SSF49313">
    <property type="entry name" value="Cadherin-like"/>
    <property type="match status" value="1"/>
</dbReference>
<dbReference type="STRING" id="1387277.SAMN06295998_12612"/>
<dbReference type="SUPFAM" id="SSF74853">
    <property type="entry name" value="Lamin A/C globular tail domain"/>
    <property type="match status" value="1"/>
</dbReference>
<dbReference type="Gene3D" id="2.60.40.2810">
    <property type="match status" value="1"/>
</dbReference>
<keyword evidence="5" id="KW-1185">Reference proteome</keyword>
<dbReference type="InterPro" id="IPR001322">
    <property type="entry name" value="Lamin_tail_dom"/>
</dbReference>
<sequence length="1459" mass="150869">MSYWWKSFVFGTNGGDKLIGSAFNDRIFGFGGDDTIEAGAGNDIVFGGRGDDVINGGAGNDVLEGGRGFDTAVYEGGIGDYEITMPTRGPWWSFGRWSPTTVKSAGDVADTGTDKLWGIEALYFKGDDFTLYLNGQNNDVLAGDDALSAGENEVLVVATADLLANDREFDGDTMTVISVGATATAGTSVSLSGGQVTYDPGTAFDALAEGETATDSFSYTVDDGKGGTDTATVTVTITGANDAPVIAALAAVTIDENTVDVSAAISATDVDSASLSFSLSGADAGLFQIDSITGALSFVTAPDFEARGDADGDNIYDVTVSVSDGIDSDSADIAVTVADVVELPPLDARVNEFHYDNAGADTGEFVEIRLAAGTDPSRLSLELYNGSSGALYNSFALPGTPAGSDGTYDYYVIDTPGLQNGSPDGIALIGDGAVVEFLSYEGTLTAADGTASGQVSTDVGVAEAGSTPIGQSLQRNDDGTWRGPEGETRGLDNDFVPTPEIVITEIMQNPSAVSDSSGEYFEVYNAGSGDVDLNGWTISDNDFDSHVIDNGGPLVVPAGGYLVFGNNADMATNGGVNVDYAYSGIALANGADEVVLTSPDFGEIDRVEYDGGPAFPDPNGASMELVDLAADNNDGANWTTAVADFGDGDLGTPGAANGAAPAAFAGRINEFHYDNAGSDVGEFVEIRVEAGSDVSLASVTLYNGNGGASYATYDFPTAASSSDGTYDYYVIETPGIQNGNDGIALSNDGALVEFLSYEGSFTAVGGPADGVEATDVVVSEATTTPIGQSLQRNDDGTWRAPEAETRGEANDADVTPPGELVLISQIQGAGSMSPFDGLGVTVNAVVTYIGAGGFFLQEEDADADADAATSEGIFVFAAGLALPSLGDRVSVSGTVDEFFGLTQITSVTDITVELGNQPMPTAAEILLDPAVSQDFEAVEGMRISLDSGVAGERITVTQNFNLDRFGEITVSAGNQVQGTQLFDAQTEAAQVAAVNQGNINNRLLIDDGVSASNPTEFAYIPVEAAFDNGNGYLDSGDTFTSDGPTLRLGAEIDGPTTGVMSYGFGAYRMLVDGQLNVDQTTNTGARVATPEDVGGTLQVGAFNVLNYFTTLGSRGANSAGDLARQTAATVESMLTSGVDVFALQEIENNGFGAGSAMQTLTDALNLSTEDGANFSVVDPTGGGGGILGTDAITTGIVYDTTKVTLMASDFLVFDEPSAAATFALAEVLHPFVPAGDQISDFQRSRPAVAATFMDNDSGEVFTVVSVHFKSKGDSNLQDLAEAAQSYLDGGGTGFTQADVDALTSDPNYDAGDGQGFWNGVRTDAADELQDWLGNTYQGGVSSYVVLGDFNAYAQEDPVQSLRDAPDTTDLIDTFIGQENAYSFVFDGQRGTLDQAIASDEFAMNVTGLTEWHINADEPDLLNYSSQFKDPAFYNADVFASSDHDPLILGLDFSDTTVIG</sequence>
<dbReference type="PANTHER" id="PTHR42834">
    <property type="entry name" value="ENDONUCLEASE/EXONUCLEASE/PHOSPHATASE FAMILY PROTEIN (AFU_ORTHOLOGUE AFUA_3G09210)"/>
    <property type="match status" value="1"/>
</dbReference>
<feature type="domain" description="Cadherin" evidence="2">
    <location>
        <begin position="246"/>
        <end position="347"/>
    </location>
</feature>
<dbReference type="InterPro" id="IPR047971">
    <property type="entry name" value="ExeM-like"/>
</dbReference>
<dbReference type="Gene3D" id="3.60.10.10">
    <property type="entry name" value="Endonuclease/exonuclease/phosphatase"/>
    <property type="match status" value="1"/>
</dbReference>
<feature type="region of interest" description="Disordered" evidence="1">
    <location>
        <begin position="787"/>
        <end position="814"/>
    </location>
</feature>
<dbReference type="GO" id="GO:0007156">
    <property type="term" value="P:homophilic cell adhesion via plasma membrane adhesion molecules"/>
    <property type="evidence" value="ECO:0007669"/>
    <property type="project" value="InterPro"/>
</dbReference>
<dbReference type="GO" id="GO:0016020">
    <property type="term" value="C:membrane"/>
    <property type="evidence" value="ECO:0007669"/>
    <property type="project" value="InterPro"/>
</dbReference>
<dbReference type="OrthoDB" id="9773411at2"/>
<dbReference type="InterPro" id="IPR036415">
    <property type="entry name" value="Lamin_tail_dom_sf"/>
</dbReference>
<dbReference type="RefSeq" id="WP_084354727.1">
    <property type="nucleotide sequence ID" value="NZ_FWYD01000026.1"/>
</dbReference>
<dbReference type="InterPro" id="IPR002126">
    <property type="entry name" value="Cadherin-like_dom"/>
</dbReference>
<dbReference type="Gene3D" id="2.150.10.10">
    <property type="entry name" value="Serralysin-like metalloprotease, C-terminal"/>
    <property type="match status" value="1"/>
</dbReference>
<name>A0A1W2EBY5_9RHOB</name>
<evidence type="ECO:0000313" key="4">
    <source>
        <dbReference type="EMBL" id="SMD07283.1"/>
    </source>
</evidence>
<dbReference type="Pfam" id="PF00932">
    <property type="entry name" value="LTD"/>
    <property type="match status" value="1"/>
</dbReference>
<feature type="domain" description="LTD" evidence="3">
    <location>
        <begin position="489"/>
        <end position="717"/>
    </location>
</feature>